<organism evidence="7 8">
    <name type="scientific">Rhizorhabdus histidinilytica</name>
    <dbReference type="NCBI Taxonomy" id="439228"/>
    <lineage>
        <taxon>Bacteria</taxon>
        <taxon>Pseudomonadati</taxon>
        <taxon>Pseudomonadota</taxon>
        <taxon>Alphaproteobacteria</taxon>
        <taxon>Sphingomonadales</taxon>
        <taxon>Sphingomonadaceae</taxon>
        <taxon>Rhizorhabdus</taxon>
    </lineage>
</organism>
<dbReference type="InterPro" id="IPR012338">
    <property type="entry name" value="Beta-lactam/transpept-like"/>
</dbReference>
<dbReference type="Gene3D" id="3.30.450.330">
    <property type="match status" value="1"/>
</dbReference>
<dbReference type="Gene3D" id="3.40.710.10">
    <property type="entry name" value="DD-peptidase/beta-lactamase superfamily"/>
    <property type="match status" value="1"/>
</dbReference>
<keyword evidence="7" id="KW-0131">Cell cycle</keyword>
<dbReference type="InterPro" id="IPR001460">
    <property type="entry name" value="PCN-bd_Tpept"/>
</dbReference>
<evidence type="ECO:0000259" key="5">
    <source>
        <dbReference type="Pfam" id="PF00905"/>
    </source>
</evidence>
<dbReference type="Proteomes" id="UP000189818">
    <property type="component" value="Unassembled WGS sequence"/>
</dbReference>
<feature type="domain" description="Penicillin-binding protein dimerisation" evidence="6">
    <location>
        <begin position="67"/>
        <end position="175"/>
    </location>
</feature>
<keyword evidence="4" id="KW-0812">Transmembrane</keyword>
<dbReference type="GO" id="GO:0071555">
    <property type="term" value="P:cell wall organization"/>
    <property type="evidence" value="ECO:0007669"/>
    <property type="project" value="TreeGrafter"/>
</dbReference>
<protein>
    <submittedName>
        <fullName evidence="7">Cell division protein FtsI (Penicillin-binding protein 3)</fullName>
    </submittedName>
</protein>
<dbReference type="GO" id="GO:0008658">
    <property type="term" value="F:penicillin binding"/>
    <property type="evidence" value="ECO:0007669"/>
    <property type="project" value="InterPro"/>
</dbReference>
<name>A0A1T5B2S2_9SPHN</name>
<proteinExistence type="predicted"/>
<dbReference type="Pfam" id="PF03717">
    <property type="entry name" value="PBP_dimer"/>
    <property type="match status" value="1"/>
</dbReference>
<dbReference type="InterPro" id="IPR050515">
    <property type="entry name" value="Beta-lactam/transpept"/>
</dbReference>
<dbReference type="GO" id="GO:0004180">
    <property type="term" value="F:carboxypeptidase activity"/>
    <property type="evidence" value="ECO:0007669"/>
    <property type="project" value="UniProtKB-KW"/>
</dbReference>
<evidence type="ECO:0000313" key="8">
    <source>
        <dbReference type="Proteomes" id="UP000189818"/>
    </source>
</evidence>
<dbReference type="SUPFAM" id="SSF56519">
    <property type="entry name" value="Penicillin binding protein dimerisation domain"/>
    <property type="match status" value="1"/>
</dbReference>
<dbReference type="InterPro" id="IPR005311">
    <property type="entry name" value="PBP_dimer"/>
</dbReference>
<evidence type="ECO:0000256" key="4">
    <source>
        <dbReference type="SAM" id="Phobius"/>
    </source>
</evidence>
<evidence type="ECO:0000256" key="1">
    <source>
        <dbReference type="ARBA" id="ARBA00004370"/>
    </source>
</evidence>
<evidence type="ECO:0000313" key="7">
    <source>
        <dbReference type="EMBL" id="SKB41193.1"/>
    </source>
</evidence>
<dbReference type="Pfam" id="PF00905">
    <property type="entry name" value="Transpeptidase"/>
    <property type="match status" value="1"/>
</dbReference>
<dbReference type="InterPro" id="IPR036138">
    <property type="entry name" value="PBP_dimer_sf"/>
</dbReference>
<dbReference type="GO" id="GO:0051301">
    <property type="term" value="P:cell division"/>
    <property type="evidence" value="ECO:0007669"/>
    <property type="project" value="UniProtKB-KW"/>
</dbReference>
<gene>
    <name evidence="7" type="ORF">SAMN06295920_102414</name>
</gene>
<keyword evidence="4" id="KW-1133">Transmembrane helix</keyword>
<dbReference type="RefSeq" id="WP_079647154.1">
    <property type="nucleotide sequence ID" value="NZ_FUYM01000002.1"/>
</dbReference>
<dbReference type="EMBL" id="FUYM01000002">
    <property type="protein sequence ID" value="SKB41193.1"/>
    <property type="molecule type" value="Genomic_DNA"/>
</dbReference>
<dbReference type="STRING" id="439228.SAMN06295920_102414"/>
<evidence type="ECO:0000259" key="6">
    <source>
        <dbReference type="Pfam" id="PF03717"/>
    </source>
</evidence>
<reference evidence="8" key="1">
    <citation type="submission" date="2017-02" db="EMBL/GenBank/DDBJ databases">
        <authorList>
            <person name="Varghese N."/>
            <person name="Submissions S."/>
        </authorList>
    </citation>
    <scope>NUCLEOTIDE SEQUENCE [LARGE SCALE GENOMIC DNA]</scope>
    <source>
        <strain evidence="8">UM2</strain>
    </source>
</reference>
<keyword evidence="7" id="KW-0132">Cell division</keyword>
<dbReference type="PANTHER" id="PTHR30627">
    <property type="entry name" value="PEPTIDOGLYCAN D,D-TRANSPEPTIDASE"/>
    <property type="match status" value="1"/>
</dbReference>
<keyword evidence="3 4" id="KW-0472">Membrane</keyword>
<feature type="domain" description="Penicillin-binding protein transpeptidase" evidence="5">
    <location>
        <begin position="231"/>
        <end position="526"/>
    </location>
</feature>
<dbReference type="GO" id="GO:0005886">
    <property type="term" value="C:plasma membrane"/>
    <property type="evidence" value="ECO:0007669"/>
    <property type="project" value="TreeGrafter"/>
</dbReference>
<keyword evidence="8" id="KW-1185">Reference proteome</keyword>
<sequence>MNAIAAGLAPPRDRALVKNNDSVRVAHYRLMVLMLLFALMVGVISLRLLYLAVFDAPDRSPVASAIGPRADITDRNGVVLAATIKGISLAIRPPRVIGDKERLAAELARLFPNRSVDDYRRILHGRRKFVYLERGATPAKIHAVRLLGEPAIEEVPEPKRFYPQGTMAAQVIGYMDIGGVPVSGMEAFLDKRLTSAANGGQPVALSIDSRVQAALESAIRTSAEKYLAVGGAGVVLDVHTGEVLAMASLPVFNSNAPGLVPVGTDPLRPDARYNRAVSSVYELGSTFKVLTMANAIEHGVITDFGKRYDATAPLQVGGFRIKDDHPENRWMSVPDILIHSSNIGTARISEEIGPERTQAFFRQLGFDRPVDLELGARGKPLWPGFWARTTVMTVAYGHGIAVSQMHLANAYAAMVNGGILRPATMLKLPAGQAPQGKRVISEQTSYRIRQLMRLVVEEGTGRGANISGLRVGGKTGTAEKNLNGRYIHSSLVTTFAAAFPMDAPRYVVVVTMDEPKGIPETYGFRTAAWNALPAVKNVIARIGPLLGVIPDPSKDIDVSDLMPFVYKPEKKDTGVHAID</sequence>
<dbReference type="AlphaFoldDB" id="A0A1T5B2S2"/>
<keyword evidence="2" id="KW-0378">Hydrolase</keyword>
<dbReference type="OrthoDB" id="9789078at2"/>
<feature type="transmembrane region" description="Helical" evidence="4">
    <location>
        <begin position="30"/>
        <end position="53"/>
    </location>
</feature>
<dbReference type="SUPFAM" id="SSF56601">
    <property type="entry name" value="beta-lactamase/transpeptidase-like"/>
    <property type="match status" value="1"/>
</dbReference>
<evidence type="ECO:0000256" key="2">
    <source>
        <dbReference type="ARBA" id="ARBA00022645"/>
    </source>
</evidence>
<evidence type="ECO:0000256" key="3">
    <source>
        <dbReference type="ARBA" id="ARBA00023136"/>
    </source>
</evidence>
<keyword evidence="2" id="KW-0121">Carboxypeptidase</keyword>
<comment type="subcellular location">
    <subcellularLocation>
        <location evidence="1">Membrane</location>
    </subcellularLocation>
</comment>
<keyword evidence="2" id="KW-0645">Protease</keyword>
<dbReference type="PANTHER" id="PTHR30627:SF1">
    <property type="entry name" value="PEPTIDOGLYCAN D,D-TRANSPEPTIDASE FTSI"/>
    <property type="match status" value="1"/>
</dbReference>
<accession>A0A1T5B2S2</accession>
<dbReference type="Gene3D" id="3.90.1310.10">
    <property type="entry name" value="Penicillin-binding protein 2a (Domain 2)"/>
    <property type="match status" value="1"/>
</dbReference>